<sequence>MNTEKLSARLAAVAKYIPKGARLADIGSDHAYLPCYAVKEEIVPFAIAGEIADGPFLSAKKQVENEGLTQKISVRKGDGLAVIERGEVDCITIAGMGGTLIINILDHNKEKLQEVQRVILQPNIGARHIRKWFLENGWELITEEILQEDGKVYEILIGEKGNPYKPYEQMLDSGLLLGPFLQVEKNEAFKQKWTNELITWRNVLAQLDKATTETDELLQKKQQLHHYIKLAEEALNK</sequence>
<dbReference type="SUPFAM" id="SSF53335">
    <property type="entry name" value="S-adenosyl-L-methionine-dependent methyltransferases"/>
    <property type="match status" value="1"/>
</dbReference>
<proteinExistence type="predicted"/>
<keyword evidence="2" id="KW-0489">Methyltransferase</keyword>
<evidence type="ECO:0000313" key="4">
    <source>
        <dbReference type="Proteomes" id="UP000570010"/>
    </source>
</evidence>
<dbReference type="PANTHER" id="PTHR38451:SF1">
    <property type="entry name" value="TRNA (ADENINE(22)-N(1))-METHYLTRANSFERASE"/>
    <property type="match status" value="1"/>
</dbReference>
<reference evidence="2 3" key="1">
    <citation type="submission" date="2020-02" db="EMBL/GenBank/DDBJ databases">
        <title>Bacillus aquiflavi sp. nov., isolated from yellow water of strong flavor Chinese baijiu in Yibin region of China.</title>
        <authorList>
            <person name="Xie J."/>
        </authorList>
    </citation>
    <scope>NUCLEOTIDE SEQUENCE [LARGE SCALE GENOMIC DNA]</scope>
    <source>
        <strain evidence="2 3">3H-10</strain>
    </source>
</reference>
<keyword evidence="2" id="KW-0808">Transferase</keyword>
<evidence type="ECO:0000313" key="1">
    <source>
        <dbReference type="EMBL" id="MBA4535854.1"/>
    </source>
</evidence>
<dbReference type="InterPro" id="IPR029063">
    <property type="entry name" value="SAM-dependent_MTases_sf"/>
</dbReference>
<gene>
    <name evidence="2" type="ORF">G4D64_01545</name>
    <name evidence="1" type="ORF">H1Z61_01550</name>
</gene>
<name>A0A6B3VQJ2_9BACI</name>
<dbReference type="GO" id="GO:0032259">
    <property type="term" value="P:methylation"/>
    <property type="evidence" value="ECO:0007669"/>
    <property type="project" value="UniProtKB-KW"/>
</dbReference>
<dbReference type="Pfam" id="PF04816">
    <property type="entry name" value="TrmK"/>
    <property type="match status" value="1"/>
</dbReference>
<dbReference type="GO" id="GO:0160105">
    <property type="term" value="F:tRNA (adenine(22)-N1)-methyltransferase activity"/>
    <property type="evidence" value="ECO:0007669"/>
    <property type="project" value="InterPro"/>
</dbReference>
<dbReference type="Proteomes" id="UP000570010">
    <property type="component" value="Unassembled WGS sequence"/>
</dbReference>
<comment type="caution">
    <text evidence="2">The sequence shown here is derived from an EMBL/GenBank/DDBJ whole genome shotgun (WGS) entry which is preliminary data.</text>
</comment>
<dbReference type="Proteomes" id="UP000472971">
    <property type="component" value="Unassembled WGS sequence"/>
</dbReference>
<dbReference type="InterPro" id="IPR006901">
    <property type="entry name" value="TrmK"/>
</dbReference>
<reference evidence="1 4" key="2">
    <citation type="submission" date="2020-07" db="EMBL/GenBank/DDBJ databases">
        <authorList>
            <person name="Feng H."/>
        </authorList>
    </citation>
    <scope>NUCLEOTIDE SEQUENCE [LARGE SCALE GENOMIC DNA]</scope>
    <source>
        <strain evidence="1">S-12</strain>
        <strain evidence="4">s-12</strain>
    </source>
</reference>
<dbReference type="RefSeq" id="WP_163239420.1">
    <property type="nucleotide sequence ID" value="NZ_JAAIWN010000002.1"/>
</dbReference>
<dbReference type="PIRSF" id="PIRSF018637">
    <property type="entry name" value="TrmK"/>
    <property type="match status" value="1"/>
</dbReference>
<accession>A0A6B3VQJ2</accession>
<evidence type="ECO:0000313" key="3">
    <source>
        <dbReference type="Proteomes" id="UP000472971"/>
    </source>
</evidence>
<dbReference type="EMBL" id="JAAIWN010000002">
    <property type="protein sequence ID" value="NEY80229.1"/>
    <property type="molecule type" value="Genomic_DNA"/>
</dbReference>
<dbReference type="AlphaFoldDB" id="A0A6B3VQJ2"/>
<dbReference type="PANTHER" id="PTHR38451">
    <property type="entry name" value="TRNA (ADENINE(22)-N(1))-METHYLTRANSFERASE"/>
    <property type="match status" value="1"/>
</dbReference>
<dbReference type="Gene3D" id="1.10.287.1890">
    <property type="match status" value="1"/>
</dbReference>
<keyword evidence="3" id="KW-1185">Reference proteome</keyword>
<organism evidence="2 3">
    <name type="scientific">Bacillus aquiflavi</name>
    <dbReference type="NCBI Taxonomy" id="2672567"/>
    <lineage>
        <taxon>Bacteria</taxon>
        <taxon>Bacillati</taxon>
        <taxon>Bacillota</taxon>
        <taxon>Bacilli</taxon>
        <taxon>Bacillales</taxon>
        <taxon>Bacillaceae</taxon>
        <taxon>Bacillus</taxon>
    </lineage>
</organism>
<protein>
    <submittedName>
        <fullName evidence="2">tRNA (Adenine-N(1))-methyltransferase</fullName>
    </submittedName>
</protein>
<evidence type="ECO:0000313" key="2">
    <source>
        <dbReference type="EMBL" id="NEY80229.1"/>
    </source>
</evidence>
<dbReference type="Gene3D" id="3.40.50.150">
    <property type="entry name" value="Vaccinia Virus protein VP39"/>
    <property type="match status" value="1"/>
</dbReference>
<dbReference type="EMBL" id="JACEIO010000002">
    <property type="protein sequence ID" value="MBA4535854.1"/>
    <property type="molecule type" value="Genomic_DNA"/>
</dbReference>